<dbReference type="PIRSF" id="PIRSF000521">
    <property type="entry name" value="Transaminase_4ab_Lys_Orn"/>
    <property type="match status" value="1"/>
</dbReference>
<keyword evidence="3 8" id="KW-0032">Aminotransferase</keyword>
<gene>
    <name evidence="8" type="ORF">EF878_13570</name>
    <name evidence="9" type="ORF">EFS38_11125</name>
</gene>
<dbReference type="InterPro" id="IPR050103">
    <property type="entry name" value="Class-III_PLP-dep_AT"/>
</dbReference>
<dbReference type="Gene3D" id="3.40.640.10">
    <property type="entry name" value="Type I PLP-dependent aspartate aminotransferase-like (Major domain)"/>
    <property type="match status" value="1"/>
</dbReference>
<dbReference type="EMBL" id="RJLR01000024">
    <property type="protein sequence ID" value="RNM05014.1"/>
    <property type="molecule type" value="Genomic_DNA"/>
</dbReference>
<evidence type="ECO:0000256" key="7">
    <source>
        <dbReference type="RuleBase" id="RU003560"/>
    </source>
</evidence>
<dbReference type="NCBIfam" id="NF005272">
    <property type="entry name" value="PRK06777.1"/>
    <property type="match status" value="1"/>
</dbReference>
<protein>
    <submittedName>
        <fullName evidence="8">4-aminobutyrate--2-oxoglutarate transaminase</fullName>
        <ecNumber evidence="8">2.6.1.19</ecNumber>
    </submittedName>
</protein>
<dbReference type="PANTHER" id="PTHR11986">
    <property type="entry name" value="AMINOTRANSFERASE CLASS III"/>
    <property type="match status" value="1"/>
</dbReference>
<dbReference type="EMBL" id="RJLS01000010">
    <property type="protein sequence ID" value="RNM23703.1"/>
    <property type="molecule type" value="Genomic_DNA"/>
</dbReference>
<comment type="caution">
    <text evidence="8">The sequence shown here is derived from an EMBL/GenBank/DDBJ whole genome shotgun (WGS) entry which is preliminary data.</text>
</comment>
<sequence>MSNSELNQRRLAATPRGVGVMCDFFADKAENATLWDVEGREFIDFAAGIAVLNTGHRHPKLVAAVREQLEKFTHTAYQIVPYGSYVTLAERLNALAPIAGPAKTAFFTTGAEAVENAVKIARAYTKRPGVIAFGAAFHGRTLLTLTLTGKVAPYSTGFGPFPGSIFHALYPNARHGITVEQALESIDRLLHTDIAADQVAAILLEPVQGEGGFNVAPPEFISGVRQLCDKYGMLLIADEVQTGFARTGKVFAMEYYEDKADLITMAKSLGGGFPISGVVGRAEVMDAPGPGGLGGTYAGNPLAVASALAVLDVIEEEQLCQRAQRLGATLVEALERAKASNTAIVDIRARGSMVAVEFNDPQTGKPSAEITKKYQQAALEQGLLLLTCGTHGNVIRFLYPLTIPDTQFSKALSILSGVLAK</sequence>
<evidence type="ECO:0000313" key="9">
    <source>
        <dbReference type="EMBL" id="RNM23703.1"/>
    </source>
</evidence>
<dbReference type="GO" id="GO:0042802">
    <property type="term" value="F:identical protein binding"/>
    <property type="evidence" value="ECO:0007669"/>
    <property type="project" value="TreeGrafter"/>
</dbReference>
<dbReference type="InterPro" id="IPR015422">
    <property type="entry name" value="PyrdxlP-dep_Trfase_small"/>
</dbReference>
<comment type="cofactor">
    <cofactor evidence="1">
        <name>pyridoxal 5'-phosphate</name>
        <dbReference type="ChEBI" id="CHEBI:597326"/>
    </cofactor>
</comment>
<dbReference type="InterPro" id="IPR049704">
    <property type="entry name" value="Aminotrans_3_PPA_site"/>
</dbReference>
<dbReference type="Pfam" id="PF00202">
    <property type="entry name" value="Aminotran_3"/>
    <property type="match status" value="1"/>
</dbReference>
<name>A0A3N0FXU6_9GAMM</name>
<dbReference type="Gene3D" id="3.90.1150.10">
    <property type="entry name" value="Aspartate Aminotransferase, domain 1"/>
    <property type="match status" value="1"/>
</dbReference>
<dbReference type="AlphaFoldDB" id="A0A3N0FXU6"/>
<dbReference type="OrthoDB" id="9801052at2"/>
<dbReference type="NCBIfam" id="TIGR00700">
    <property type="entry name" value="GABAtrnsam"/>
    <property type="match status" value="1"/>
</dbReference>
<dbReference type="GO" id="GO:0034386">
    <property type="term" value="F:4-aminobutyrate:2-oxoglutarate transaminase activity"/>
    <property type="evidence" value="ECO:0007669"/>
    <property type="project" value="UniProtKB-EC"/>
</dbReference>
<dbReference type="SUPFAM" id="SSF53383">
    <property type="entry name" value="PLP-dependent transferases"/>
    <property type="match status" value="1"/>
</dbReference>
<evidence type="ECO:0000313" key="8">
    <source>
        <dbReference type="EMBL" id="RNM05014.1"/>
    </source>
</evidence>
<dbReference type="InterPro" id="IPR005814">
    <property type="entry name" value="Aminotrans_3"/>
</dbReference>
<dbReference type="CDD" id="cd00610">
    <property type="entry name" value="OAT_like"/>
    <property type="match status" value="1"/>
</dbReference>
<evidence type="ECO:0000256" key="3">
    <source>
        <dbReference type="ARBA" id="ARBA00022576"/>
    </source>
</evidence>
<comment type="similarity">
    <text evidence="2 7">Belongs to the class-III pyridoxal-phosphate-dependent aminotransferase family.</text>
</comment>
<evidence type="ECO:0000313" key="10">
    <source>
        <dbReference type="Proteomes" id="UP000271870"/>
    </source>
</evidence>
<accession>A0A3N0FXU6</accession>
<keyword evidence="5 7" id="KW-0663">Pyridoxal phosphate</keyword>
<proteinExistence type="inferred from homology"/>
<dbReference type="PANTHER" id="PTHR11986:SF79">
    <property type="entry name" value="ACETYLORNITHINE AMINOTRANSFERASE, MITOCHONDRIAL"/>
    <property type="match status" value="1"/>
</dbReference>
<comment type="catalytic activity">
    <reaction evidence="6">
        <text>4-aminobutanoate + 2-oxoglutarate = succinate semialdehyde + L-glutamate</text>
        <dbReference type="Rhea" id="RHEA:23352"/>
        <dbReference type="ChEBI" id="CHEBI:16810"/>
        <dbReference type="ChEBI" id="CHEBI:29985"/>
        <dbReference type="ChEBI" id="CHEBI:57706"/>
        <dbReference type="ChEBI" id="CHEBI:59888"/>
        <dbReference type="EC" id="2.6.1.19"/>
    </reaction>
    <physiologicalReaction direction="left-to-right" evidence="6">
        <dbReference type="Rhea" id="RHEA:23353"/>
    </physiologicalReaction>
</comment>
<evidence type="ECO:0000256" key="6">
    <source>
        <dbReference type="ARBA" id="ARBA00048671"/>
    </source>
</evidence>
<dbReference type="Proteomes" id="UP000276061">
    <property type="component" value="Unassembled WGS sequence"/>
</dbReference>
<keyword evidence="4 8" id="KW-0808">Transferase</keyword>
<dbReference type="GO" id="GO:0030170">
    <property type="term" value="F:pyridoxal phosphate binding"/>
    <property type="evidence" value="ECO:0007669"/>
    <property type="project" value="InterPro"/>
</dbReference>
<dbReference type="GO" id="GO:0009448">
    <property type="term" value="P:gamma-aminobutyric acid metabolic process"/>
    <property type="evidence" value="ECO:0007669"/>
    <property type="project" value="InterPro"/>
</dbReference>
<evidence type="ECO:0000256" key="5">
    <source>
        <dbReference type="ARBA" id="ARBA00022898"/>
    </source>
</evidence>
<dbReference type="FunFam" id="3.40.640.10:FF:000013">
    <property type="entry name" value="4-aminobutyrate aminotransferase"/>
    <property type="match status" value="1"/>
</dbReference>
<dbReference type="PROSITE" id="PS00600">
    <property type="entry name" value="AA_TRANSFER_CLASS_3"/>
    <property type="match status" value="1"/>
</dbReference>
<dbReference type="RefSeq" id="WP_033568615.1">
    <property type="nucleotide sequence ID" value="NZ_JSYG01000011.1"/>
</dbReference>
<dbReference type="InterPro" id="IPR015421">
    <property type="entry name" value="PyrdxlP-dep_Trfase_major"/>
</dbReference>
<keyword evidence="10" id="KW-1185">Reference proteome</keyword>
<dbReference type="InterPro" id="IPR015424">
    <property type="entry name" value="PyrdxlP-dep_Trfase"/>
</dbReference>
<reference evidence="10 11" key="1">
    <citation type="submission" date="2018-11" db="EMBL/GenBank/DDBJ databases">
        <title>Characterization of surface water Dickeya isolates.</title>
        <authorList>
            <person name="Van Gijsegem F."/>
            <person name="Pedron J."/>
        </authorList>
    </citation>
    <scope>NUCLEOTIDE SEQUENCE [LARGE SCALE GENOMIC DNA]</scope>
    <source>
        <strain evidence="8 11">FVG1-MFV-O17</strain>
        <strain evidence="9 10">FVG10-MFV-A16</strain>
    </source>
</reference>
<evidence type="ECO:0000256" key="4">
    <source>
        <dbReference type="ARBA" id="ARBA00022679"/>
    </source>
</evidence>
<evidence type="ECO:0000256" key="1">
    <source>
        <dbReference type="ARBA" id="ARBA00001933"/>
    </source>
</evidence>
<dbReference type="InterPro" id="IPR004632">
    <property type="entry name" value="4NH2But_aminotransferase_bac"/>
</dbReference>
<evidence type="ECO:0000256" key="2">
    <source>
        <dbReference type="ARBA" id="ARBA00008954"/>
    </source>
</evidence>
<organism evidence="8 11">
    <name type="scientific">Dickeya undicola</name>
    <dbReference type="NCBI Taxonomy" id="1577887"/>
    <lineage>
        <taxon>Bacteria</taxon>
        <taxon>Pseudomonadati</taxon>
        <taxon>Pseudomonadota</taxon>
        <taxon>Gammaproteobacteria</taxon>
        <taxon>Enterobacterales</taxon>
        <taxon>Pectobacteriaceae</taxon>
        <taxon>Dickeya</taxon>
    </lineage>
</organism>
<dbReference type="Proteomes" id="UP000271870">
    <property type="component" value="Unassembled WGS sequence"/>
</dbReference>
<evidence type="ECO:0000313" key="11">
    <source>
        <dbReference type="Proteomes" id="UP000276061"/>
    </source>
</evidence>
<dbReference type="EC" id="2.6.1.19" evidence="8"/>